<dbReference type="Gene3D" id="1.10.510.10">
    <property type="entry name" value="Transferase(Phosphotransferase) domain 1"/>
    <property type="match status" value="1"/>
</dbReference>
<protein>
    <submittedName>
        <fullName evidence="2">Class III lanthionine synthetase LanKC</fullName>
    </submittedName>
</protein>
<evidence type="ECO:0000259" key="1">
    <source>
        <dbReference type="PROSITE" id="PS50011"/>
    </source>
</evidence>
<dbReference type="InterPro" id="IPR057929">
    <property type="entry name" value="RamC_N"/>
</dbReference>
<proteinExistence type="predicted"/>
<dbReference type="Pfam" id="PF25816">
    <property type="entry name" value="RamC_N"/>
    <property type="match status" value="1"/>
</dbReference>
<dbReference type="Gene3D" id="1.50.10.20">
    <property type="match status" value="2"/>
</dbReference>
<dbReference type="NCBIfam" id="NF038151">
    <property type="entry name" value="lanthi_synth_III"/>
    <property type="match status" value="1"/>
</dbReference>
<dbReference type="InterPro" id="IPR053524">
    <property type="entry name" value="Aerial_hyphae_peptide-synth"/>
</dbReference>
<dbReference type="EMBL" id="CP089984">
    <property type="protein sequence ID" value="WXB19411.1"/>
    <property type="molecule type" value="Genomic_DNA"/>
</dbReference>
<dbReference type="Pfam" id="PF00069">
    <property type="entry name" value="Pkinase"/>
    <property type="match status" value="1"/>
</dbReference>
<dbReference type="InterPro" id="IPR058053">
    <property type="entry name" value="RamC_C"/>
</dbReference>
<name>A0ABZ2MA71_9BACT</name>
<dbReference type="SMART" id="SM00220">
    <property type="entry name" value="S_TKc"/>
    <property type="match status" value="1"/>
</dbReference>
<dbReference type="InterPro" id="IPR011009">
    <property type="entry name" value="Kinase-like_dom_sf"/>
</dbReference>
<dbReference type="SUPFAM" id="SSF158745">
    <property type="entry name" value="LanC-like"/>
    <property type="match status" value="2"/>
</dbReference>
<reference evidence="2 3" key="1">
    <citation type="submission" date="2021-12" db="EMBL/GenBank/DDBJ databases">
        <title>Discovery of the Pendulisporaceae a myxobacterial family with distinct sporulation behavior and unique specialized metabolism.</title>
        <authorList>
            <person name="Garcia R."/>
            <person name="Popoff A."/>
            <person name="Bader C.D."/>
            <person name="Loehr J."/>
            <person name="Walesch S."/>
            <person name="Walt C."/>
            <person name="Boldt J."/>
            <person name="Bunk B."/>
            <person name="Haeckl F.J.F.P.J."/>
            <person name="Gunesch A.P."/>
            <person name="Birkelbach J."/>
            <person name="Nuebel U."/>
            <person name="Pietschmann T."/>
            <person name="Bach T."/>
            <person name="Mueller R."/>
        </authorList>
    </citation>
    <scope>NUCLEOTIDE SEQUENCE [LARGE SCALE GENOMIC DNA]</scope>
    <source>
        <strain evidence="2 3">MSr11954</strain>
    </source>
</reference>
<organism evidence="2 3">
    <name type="scientific">Pendulispora albinea</name>
    <dbReference type="NCBI Taxonomy" id="2741071"/>
    <lineage>
        <taxon>Bacteria</taxon>
        <taxon>Pseudomonadati</taxon>
        <taxon>Myxococcota</taxon>
        <taxon>Myxococcia</taxon>
        <taxon>Myxococcales</taxon>
        <taxon>Sorangiineae</taxon>
        <taxon>Pendulisporaceae</taxon>
        <taxon>Pendulispora</taxon>
    </lineage>
</organism>
<sequence>MIANEFYTHTDPIFYDLPSWWHDETDSYGLAKRPPPEGWQAARQDIWFTLKPAERAMPAQGWKVHVSACTDNAERVLEAVWQYCVPLAIPFKFIPHPRTFLALNAKQAPRASSGKLITIYPEDEAELKRVLEELSVVLAGEHGPYILSDLRFGDGPLYVRYGSFRRRYCLQGDGELAPALERPDGVLVPERREPFFDVPPWVNVPEFLSPHLAARQTVVDPAHFPYQVDGALRFSNGGGVYTARRLTDGQRVVLKEARPRAGLDREGRDAMARLAHEAWALERLAGVPGIPRLYEKVTVDGHDFLAIEHMGGIPLYSWMALNYPFAEPSPTREAILAYRDQALGILDRVARLLDAVHERGVIYGDLHPLNILLADDGSVSFVDFELAADVRNESYHPGLAFPAFAPGRSKAGVAIDKHALAVLRSWIFTPLTSAAALDHRKFFGYLTRAERSFELPEGYGQRILDDLYITVGRSPDENAPYKLRLREVLSAPPEIAIDVPEPDWIKVRASMADAIVRSATPERADRLFPGGVEQFVYDGLGFAYGAAGILWVLSTCSDRRSPEYEQWLIRAARRDLQPLPGFYHGLHGVAYVLDHLGHRSDALAVLDRAMPLTSSLYGGNLFGGLAGVGLNVLHFAERTGDARFREHALVIAERLKGAVASGRLHGLDAPEHLRARHVGPLTEGGEPDAGLLRGWSGPALFFVRLYEATGESVYLDLAIRAVHRDLDVCRLREDRSLQVGADTRTFPYLENGSAGIALVVDEVLAHRADERLEAALGPLLRACGLEFTVEPAMLRGQAGLLAAMGCLSHRDPRLQGILARNLRRLEVHAVPFYGHLAFPNFSRLSMDVAHGTAGVLLSVSAATDAKAPFLPFLRRRGSAS</sequence>
<dbReference type="SUPFAM" id="SSF56112">
    <property type="entry name" value="Protein kinase-like (PK-like)"/>
    <property type="match status" value="1"/>
</dbReference>
<dbReference type="SMART" id="SM01260">
    <property type="entry name" value="LANC_like"/>
    <property type="match status" value="1"/>
</dbReference>
<dbReference type="CDD" id="cd04791">
    <property type="entry name" value="LanC_SerThrkinase"/>
    <property type="match status" value="1"/>
</dbReference>
<gene>
    <name evidence="2" type="primary">lanKC</name>
    <name evidence="2" type="ORF">LZC94_19540</name>
</gene>
<evidence type="ECO:0000313" key="2">
    <source>
        <dbReference type="EMBL" id="WXB19411.1"/>
    </source>
</evidence>
<feature type="domain" description="Protein kinase" evidence="1">
    <location>
        <begin position="226"/>
        <end position="495"/>
    </location>
</feature>
<dbReference type="RefSeq" id="WP_394829030.1">
    <property type="nucleotide sequence ID" value="NZ_CP089984.1"/>
</dbReference>
<evidence type="ECO:0000313" key="3">
    <source>
        <dbReference type="Proteomes" id="UP001370348"/>
    </source>
</evidence>
<dbReference type="InterPro" id="IPR000719">
    <property type="entry name" value="Prot_kinase_dom"/>
</dbReference>
<accession>A0ABZ2MA71</accession>
<dbReference type="PROSITE" id="PS50011">
    <property type="entry name" value="PROTEIN_KINASE_DOM"/>
    <property type="match status" value="1"/>
</dbReference>
<dbReference type="InterPro" id="IPR007822">
    <property type="entry name" value="LANC-like"/>
</dbReference>
<keyword evidence="3" id="KW-1185">Reference proteome</keyword>
<dbReference type="Proteomes" id="UP001370348">
    <property type="component" value="Chromosome"/>
</dbReference>